<evidence type="ECO:0000256" key="1">
    <source>
        <dbReference type="ARBA" id="ARBA00022679"/>
    </source>
</evidence>
<evidence type="ECO:0000259" key="3">
    <source>
        <dbReference type="Pfam" id="PF12804"/>
    </source>
</evidence>
<feature type="region of interest" description="Disordered" evidence="2">
    <location>
        <begin position="191"/>
        <end position="221"/>
    </location>
</feature>
<accession>A0ABQ0GJ96</accession>
<evidence type="ECO:0000256" key="2">
    <source>
        <dbReference type="SAM" id="MobiDB-lite"/>
    </source>
</evidence>
<comment type="caution">
    <text evidence="4">The sequence shown here is derived from an EMBL/GenBank/DDBJ whole genome shotgun (WGS) entry which is preliminary data.</text>
</comment>
<reference evidence="4 5" key="1">
    <citation type="submission" date="2024-09" db="EMBL/GenBank/DDBJ databases">
        <title>Itraconazole resistance in Madurella fahalii resulting from another homologue of gene encoding cytochrome P450 14-alpha sterol demethylase (CYP51).</title>
        <authorList>
            <person name="Yoshioka I."/>
            <person name="Fahal A.H."/>
            <person name="Kaneko S."/>
            <person name="Yaguchi T."/>
        </authorList>
    </citation>
    <scope>NUCLEOTIDE SEQUENCE [LARGE SCALE GENOMIC DNA]</scope>
    <source>
        <strain evidence="4 5">IFM 68171</strain>
    </source>
</reference>
<dbReference type="PANTHER" id="PTHR19136:SF81">
    <property type="entry name" value="MOLYBDENUM COFACTOR GUANYLYLTRANSFERASE"/>
    <property type="match status" value="1"/>
</dbReference>
<dbReference type="PANTHER" id="PTHR19136">
    <property type="entry name" value="MOLYBDENUM COFACTOR GUANYLYLTRANSFERASE"/>
    <property type="match status" value="1"/>
</dbReference>
<evidence type="ECO:0000313" key="5">
    <source>
        <dbReference type="Proteomes" id="UP001628179"/>
    </source>
</evidence>
<dbReference type="RefSeq" id="XP_070919527.1">
    <property type="nucleotide sequence ID" value="XM_071063426.1"/>
</dbReference>
<dbReference type="Gene3D" id="3.90.550.10">
    <property type="entry name" value="Spore Coat Polysaccharide Biosynthesis Protein SpsA, Chain A"/>
    <property type="match status" value="1"/>
</dbReference>
<dbReference type="EMBL" id="BAAFSV010000004">
    <property type="protein sequence ID" value="GAB1317796.1"/>
    <property type="molecule type" value="Genomic_DNA"/>
</dbReference>
<feature type="region of interest" description="Disordered" evidence="2">
    <location>
        <begin position="70"/>
        <end position="89"/>
    </location>
</feature>
<gene>
    <name evidence="4" type="ORF">MFIFM68171_08006</name>
</gene>
<feature type="domain" description="MobA-like NTP transferase" evidence="3">
    <location>
        <begin position="117"/>
        <end position="197"/>
    </location>
</feature>
<name>A0ABQ0GJ96_9PEZI</name>
<proteinExistence type="predicted"/>
<sequence>MDFTPLILAGGKSTRMGAPKHLLPMPDGRPLYQHQIDLLHRTLPNAQAIYLSLAQDSQLDPYLRSLTPPSIATTTALSPTTDPTSPPGTACYPRPSIPPHIRISLLYDLAPDPSLTSSAGPAAGLLAASHALPTATWLVIPCDHPFLTPAALRRLCHAYQPPVTCFRNREGFREPLVGVWGPAALGRLRDRATESTGASAGAGGRGCGPSRIIKELEGREG</sequence>
<dbReference type="Pfam" id="PF12804">
    <property type="entry name" value="NTP_transf_3"/>
    <property type="match status" value="2"/>
</dbReference>
<keyword evidence="5" id="KW-1185">Reference proteome</keyword>
<evidence type="ECO:0000313" key="4">
    <source>
        <dbReference type="EMBL" id="GAB1317796.1"/>
    </source>
</evidence>
<dbReference type="SUPFAM" id="SSF53448">
    <property type="entry name" value="Nucleotide-diphospho-sugar transferases"/>
    <property type="match status" value="1"/>
</dbReference>
<dbReference type="Proteomes" id="UP001628179">
    <property type="component" value="Unassembled WGS sequence"/>
</dbReference>
<feature type="domain" description="MobA-like NTP transferase" evidence="3">
    <location>
        <begin position="6"/>
        <end position="65"/>
    </location>
</feature>
<dbReference type="InterPro" id="IPR025877">
    <property type="entry name" value="MobA-like_NTP_Trfase"/>
</dbReference>
<dbReference type="GeneID" id="98178749"/>
<feature type="compositionally biased region" description="Basic and acidic residues" evidence="2">
    <location>
        <begin position="212"/>
        <end position="221"/>
    </location>
</feature>
<dbReference type="InterPro" id="IPR029044">
    <property type="entry name" value="Nucleotide-diphossugar_trans"/>
</dbReference>
<keyword evidence="1" id="KW-0808">Transferase</keyword>
<organism evidence="4 5">
    <name type="scientific">Madurella fahalii</name>
    <dbReference type="NCBI Taxonomy" id="1157608"/>
    <lineage>
        <taxon>Eukaryota</taxon>
        <taxon>Fungi</taxon>
        <taxon>Dikarya</taxon>
        <taxon>Ascomycota</taxon>
        <taxon>Pezizomycotina</taxon>
        <taxon>Sordariomycetes</taxon>
        <taxon>Sordariomycetidae</taxon>
        <taxon>Sordariales</taxon>
        <taxon>Sordariales incertae sedis</taxon>
        <taxon>Madurella</taxon>
    </lineage>
</organism>
<protein>
    <submittedName>
        <fullName evidence="4">Molybdenum cofactor biosynthesis bifunctional protein</fullName>
    </submittedName>
</protein>